<reference evidence="8" key="2">
    <citation type="submission" date="2020-09" db="EMBL/GenBank/DDBJ databases">
        <authorList>
            <person name="Sun Q."/>
            <person name="Zhou Y."/>
        </authorList>
    </citation>
    <scope>NUCLEOTIDE SEQUENCE</scope>
    <source>
        <strain evidence="8">CGMCC 1.6333</strain>
    </source>
</reference>
<dbReference type="InterPro" id="IPR036163">
    <property type="entry name" value="HMA_dom_sf"/>
</dbReference>
<dbReference type="CDD" id="cd00371">
    <property type="entry name" value="HMA"/>
    <property type="match status" value="1"/>
</dbReference>
<keyword evidence="3" id="KW-0963">Cytoplasm</keyword>
<dbReference type="Proteomes" id="UP000618460">
    <property type="component" value="Unassembled WGS sequence"/>
</dbReference>
<evidence type="ECO:0000259" key="7">
    <source>
        <dbReference type="PROSITE" id="PS50846"/>
    </source>
</evidence>
<dbReference type="InterPro" id="IPR001802">
    <property type="entry name" value="MerP/CopZ"/>
</dbReference>
<keyword evidence="6" id="KW-0143">Chaperone</keyword>
<gene>
    <name evidence="8" type="primary">copZ</name>
    <name evidence="8" type="ORF">GCM10011351_23340</name>
</gene>
<evidence type="ECO:0000256" key="6">
    <source>
        <dbReference type="ARBA" id="ARBA00023186"/>
    </source>
</evidence>
<dbReference type="PANTHER" id="PTHR46594">
    <property type="entry name" value="P-TYPE CATION-TRANSPORTING ATPASE"/>
    <property type="match status" value="1"/>
</dbReference>
<keyword evidence="9" id="KW-1185">Reference proteome</keyword>
<dbReference type="NCBIfam" id="TIGR00003">
    <property type="entry name" value="copper ion binding protein"/>
    <property type="match status" value="1"/>
</dbReference>
<dbReference type="InterPro" id="IPR017969">
    <property type="entry name" value="Heavy-metal-associated_CS"/>
</dbReference>
<dbReference type="PRINTS" id="PR00946">
    <property type="entry name" value="HGSCAVENGER"/>
</dbReference>
<evidence type="ECO:0000256" key="4">
    <source>
        <dbReference type="ARBA" id="ARBA00022723"/>
    </source>
</evidence>
<dbReference type="RefSeq" id="WP_117156978.1">
    <property type="nucleotide sequence ID" value="NZ_BMLG01000014.1"/>
</dbReference>
<reference evidence="8" key="1">
    <citation type="journal article" date="2014" name="Int. J. Syst. Evol. Microbiol.">
        <title>Complete genome sequence of Corynebacterium casei LMG S-19264T (=DSM 44701T), isolated from a smear-ripened cheese.</title>
        <authorList>
            <consortium name="US DOE Joint Genome Institute (JGI-PGF)"/>
            <person name="Walter F."/>
            <person name="Albersmeier A."/>
            <person name="Kalinowski J."/>
            <person name="Ruckert C."/>
        </authorList>
    </citation>
    <scope>NUCLEOTIDE SEQUENCE</scope>
    <source>
        <strain evidence="8">CGMCC 1.6333</strain>
    </source>
</reference>
<keyword evidence="5" id="KW-0186">Copper</keyword>
<keyword evidence="4" id="KW-0479">Metal-binding</keyword>
<evidence type="ECO:0000313" key="9">
    <source>
        <dbReference type="Proteomes" id="UP000618460"/>
    </source>
</evidence>
<name>A0A917TUU7_9BACI</name>
<organism evidence="8 9">
    <name type="scientific">Paraliobacillus quinghaiensis</name>
    <dbReference type="NCBI Taxonomy" id="470815"/>
    <lineage>
        <taxon>Bacteria</taxon>
        <taxon>Bacillati</taxon>
        <taxon>Bacillota</taxon>
        <taxon>Bacilli</taxon>
        <taxon>Bacillales</taxon>
        <taxon>Bacillaceae</taxon>
        <taxon>Paraliobacillus</taxon>
    </lineage>
</organism>
<dbReference type="AlphaFoldDB" id="A0A917TUU7"/>
<dbReference type="NCBIfam" id="NF033795">
    <property type="entry name" value="chaper_CopZ_Bs"/>
    <property type="match status" value="1"/>
</dbReference>
<evidence type="ECO:0000256" key="2">
    <source>
        <dbReference type="ARBA" id="ARBA00015313"/>
    </source>
</evidence>
<proteinExistence type="predicted"/>
<dbReference type="PROSITE" id="PS01047">
    <property type="entry name" value="HMA_1"/>
    <property type="match status" value="1"/>
</dbReference>
<dbReference type="InterPro" id="IPR006121">
    <property type="entry name" value="HMA_dom"/>
</dbReference>
<dbReference type="InterPro" id="IPR006122">
    <property type="entry name" value="HMA_Cu_ion-bd"/>
</dbReference>
<dbReference type="OrthoDB" id="9813965at2"/>
<evidence type="ECO:0000313" key="8">
    <source>
        <dbReference type="EMBL" id="GGM36570.1"/>
    </source>
</evidence>
<dbReference type="EMBL" id="BMLG01000014">
    <property type="protein sequence ID" value="GGM36570.1"/>
    <property type="molecule type" value="Genomic_DNA"/>
</dbReference>
<sequence length="68" mass="7272">MKNITLDVKGMTCGHCKGAVNGALTELEGVDNVEVSLETGKVDVSFDESKVDQAKLKEAVEEQGYDVV</sequence>
<evidence type="ECO:0000256" key="5">
    <source>
        <dbReference type="ARBA" id="ARBA00023008"/>
    </source>
</evidence>
<accession>A0A917TUU7</accession>
<dbReference type="GO" id="GO:0005737">
    <property type="term" value="C:cytoplasm"/>
    <property type="evidence" value="ECO:0007669"/>
    <property type="project" value="UniProtKB-SubCell"/>
</dbReference>
<dbReference type="GO" id="GO:0005507">
    <property type="term" value="F:copper ion binding"/>
    <property type="evidence" value="ECO:0007669"/>
    <property type="project" value="InterPro"/>
</dbReference>
<evidence type="ECO:0000256" key="3">
    <source>
        <dbReference type="ARBA" id="ARBA00022490"/>
    </source>
</evidence>
<protein>
    <recommendedName>
        <fullName evidence="2">Copper chaperone CopZ</fullName>
    </recommendedName>
</protein>
<dbReference type="Pfam" id="PF00403">
    <property type="entry name" value="HMA"/>
    <property type="match status" value="1"/>
</dbReference>
<dbReference type="PANTHER" id="PTHR46594:SF4">
    <property type="entry name" value="P-TYPE CATION-TRANSPORTING ATPASE"/>
    <property type="match status" value="1"/>
</dbReference>
<evidence type="ECO:0000256" key="1">
    <source>
        <dbReference type="ARBA" id="ARBA00004496"/>
    </source>
</evidence>
<dbReference type="PROSITE" id="PS50846">
    <property type="entry name" value="HMA_2"/>
    <property type="match status" value="1"/>
</dbReference>
<feature type="domain" description="HMA" evidence="7">
    <location>
        <begin position="2"/>
        <end position="68"/>
    </location>
</feature>
<dbReference type="Gene3D" id="3.30.70.100">
    <property type="match status" value="1"/>
</dbReference>
<comment type="subcellular location">
    <subcellularLocation>
        <location evidence="1">Cytoplasm</location>
    </subcellularLocation>
</comment>
<dbReference type="FunFam" id="3.30.70.100:FF:000005">
    <property type="entry name" value="Copper-exporting P-type ATPase A"/>
    <property type="match status" value="1"/>
</dbReference>
<comment type="caution">
    <text evidence="8">The sequence shown here is derived from an EMBL/GenBank/DDBJ whole genome shotgun (WGS) entry which is preliminary data.</text>
</comment>
<dbReference type="InterPro" id="IPR049740">
    <property type="entry name" value="CopZ"/>
</dbReference>
<dbReference type="SUPFAM" id="SSF55008">
    <property type="entry name" value="HMA, heavy metal-associated domain"/>
    <property type="match status" value="1"/>
</dbReference>